<accession>A0A9P7N6G9</accession>
<comment type="caution">
    <text evidence="2">The sequence shown here is derived from an EMBL/GenBank/DDBJ whole genome shotgun (WGS) entry which is preliminary data.</text>
</comment>
<gene>
    <name evidence="2" type="ORF">E4U43_004162</name>
</gene>
<proteinExistence type="predicted"/>
<dbReference type="Proteomes" id="UP000748025">
    <property type="component" value="Unassembled WGS sequence"/>
</dbReference>
<sequence length="84" mass="9623">MTRPAFKDAFGWIVEVLDGKSRCVEAACVEERMKQRNETRRDDSRRLETTRDDDTTTRRHDGPFLAPWKRASGKPGRLGCALCP</sequence>
<organism evidence="2 3">
    <name type="scientific">Claviceps pusilla</name>
    <dbReference type="NCBI Taxonomy" id="123648"/>
    <lineage>
        <taxon>Eukaryota</taxon>
        <taxon>Fungi</taxon>
        <taxon>Dikarya</taxon>
        <taxon>Ascomycota</taxon>
        <taxon>Pezizomycotina</taxon>
        <taxon>Sordariomycetes</taxon>
        <taxon>Hypocreomycetidae</taxon>
        <taxon>Hypocreales</taxon>
        <taxon>Clavicipitaceae</taxon>
        <taxon>Claviceps</taxon>
    </lineage>
</organism>
<name>A0A9P7N6G9_9HYPO</name>
<keyword evidence="3" id="KW-1185">Reference proteome</keyword>
<evidence type="ECO:0000256" key="1">
    <source>
        <dbReference type="SAM" id="MobiDB-lite"/>
    </source>
</evidence>
<feature type="region of interest" description="Disordered" evidence="1">
    <location>
        <begin position="34"/>
        <end position="68"/>
    </location>
</feature>
<feature type="compositionally biased region" description="Basic and acidic residues" evidence="1">
    <location>
        <begin position="34"/>
        <end position="62"/>
    </location>
</feature>
<evidence type="ECO:0000313" key="2">
    <source>
        <dbReference type="EMBL" id="KAG5990906.1"/>
    </source>
</evidence>
<protein>
    <submittedName>
        <fullName evidence="2">Uncharacterized protein</fullName>
    </submittedName>
</protein>
<dbReference type="AlphaFoldDB" id="A0A9P7N6G9"/>
<dbReference type="EMBL" id="SRPW01002722">
    <property type="protein sequence ID" value="KAG5990906.1"/>
    <property type="molecule type" value="Genomic_DNA"/>
</dbReference>
<reference evidence="2" key="1">
    <citation type="journal article" date="2020" name="bioRxiv">
        <title>Whole genome comparisons of ergot fungi reveals the divergence and evolution of species within the genus Claviceps are the result of varying mechanisms driving genome evolution and host range expansion.</title>
        <authorList>
            <person name="Wyka S.A."/>
            <person name="Mondo S.J."/>
            <person name="Liu M."/>
            <person name="Dettman J."/>
            <person name="Nalam V."/>
            <person name="Broders K.D."/>
        </authorList>
    </citation>
    <scope>NUCLEOTIDE SEQUENCE</scope>
    <source>
        <strain evidence="2">CCC 602</strain>
    </source>
</reference>
<evidence type="ECO:0000313" key="3">
    <source>
        <dbReference type="Proteomes" id="UP000748025"/>
    </source>
</evidence>